<evidence type="ECO:0000256" key="1">
    <source>
        <dbReference type="ARBA" id="ARBA00004141"/>
    </source>
</evidence>
<dbReference type="Gene3D" id="1.20.1530.20">
    <property type="match status" value="1"/>
</dbReference>
<protein>
    <submittedName>
        <fullName evidence="7">Transporter, CPA2 family</fullName>
    </submittedName>
</protein>
<dbReference type="InterPro" id="IPR038770">
    <property type="entry name" value="Na+/solute_symporter_sf"/>
</dbReference>
<feature type="domain" description="Cation/H+ exchanger transmembrane" evidence="6">
    <location>
        <begin position="46"/>
        <end position="402"/>
    </location>
</feature>
<dbReference type="Pfam" id="PF00999">
    <property type="entry name" value="Na_H_Exchanger"/>
    <property type="match status" value="1"/>
</dbReference>
<gene>
    <name evidence="7" type="ORF">L566_1364</name>
</gene>
<feature type="transmembrane region" description="Helical" evidence="5">
    <location>
        <begin position="39"/>
        <end position="66"/>
    </location>
</feature>
<feature type="transmembrane region" description="Helical" evidence="5">
    <location>
        <begin position="319"/>
        <end position="341"/>
    </location>
</feature>
<feature type="transmembrane region" description="Helical" evidence="5">
    <location>
        <begin position="117"/>
        <end position="140"/>
    </location>
</feature>
<feature type="transmembrane region" description="Helical" evidence="5">
    <location>
        <begin position="182"/>
        <end position="205"/>
    </location>
</feature>
<feature type="transmembrane region" description="Helical" evidence="5">
    <location>
        <begin position="353"/>
        <end position="374"/>
    </location>
</feature>
<dbReference type="GO" id="GO:0015297">
    <property type="term" value="F:antiporter activity"/>
    <property type="evidence" value="ECO:0007669"/>
    <property type="project" value="InterPro"/>
</dbReference>
<feature type="transmembrane region" description="Helical" evidence="5">
    <location>
        <begin position="386"/>
        <end position="405"/>
    </location>
</feature>
<reference evidence="7 8" key="1">
    <citation type="journal article" date="2013" name="Genome Announc.">
        <title>Genome Sequences of 28 Bordetella pertussis U.S. Outbreak Strains Dating from 2010 to 2012.</title>
        <authorList>
            <person name="Harvill E.T."/>
            <person name="Goodfield L.L."/>
            <person name="Ivanov Y."/>
            <person name="Meyer J.A."/>
            <person name="Newth C."/>
            <person name="Cassiday P."/>
            <person name="Tondella M.L."/>
            <person name="Liao P."/>
            <person name="Zimmerman J."/>
            <person name="Meert K."/>
            <person name="Wessel D."/>
            <person name="Berger J."/>
            <person name="Dean J.M."/>
            <person name="Holubkov R."/>
            <person name="Burr J."/>
            <person name="Liu T."/>
            <person name="Brinkac L."/>
            <person name="Kim M."/>
            <person name="Losada L."/>
        </authorList>
    </citation>
    <scope>NUCLEOTIDE SEQUENCE [LARGE SCALE GENOMIC DNA]</scope>
    <source>
        <strain evidence="7 8">CHLA-26</strain>
    </source>
</reference>
<organism evidence="7 8">
    <name type="scientific">Bordetella pertussis CHLA-26</name>
    <dbReference type="NCBI Taxonomy" id="1331284"/>
    <lineage>
        <taxon>Bacteria</taxon>
        <taxon>Pseudomonadati</taxon>
        <taxon>Pseudomonadota</taxon>
        <taxon>Betaproteobacteria</taxon>
        <taxon>Burkholderiales</taxon>
        <taxon>Alcaligenaceae</taxon>
        <taxon>Bordetella</taxon>
    </lineage>
</organism>
<dbReference type="GO" id="GO:0005886">
    <property type="term" value="C:plasma membrane"/>
    <property type="evidence" value="ECO:0007669"/>
    <property type="project" value="TreeGrafter"/>
</dbReference>
<dbReference type="PANTHER" id="PTHR46157:SF4">
    <property type="entry name" value="K(+) EFFLUX ANTIPORTER 3, CHLOROPLASTIC"/>
    <property type="match status" value="1"/>
</dbReference>
<comment type="subcellular location">
    <subcellularLocation>
        <location evidence="1">Membrane</location>
        <topology evidence="1">Multi-pass membrane protein</topology>
    </subcellularLocation>
</comment>
<feature type="transmembrane region" description="Helical" evidence="5">
    <location>
        <begin position="211"/>
        <end position="229"/>
    </location>
</feature>
<dbReference type="Proteomes" id="UP000018679">
    <property type="component" value="Unassembled WGS sequence"/>
</dbReference>
<dbReference type="InterPro" id="IPR006153">
    <property type="entry name" value="Cation/H_exchanger_TM"/>
</dbReference>
<evidence type="ECO:0000313" key="7">
    <source>
        <dbReference type="EMBL" id="ETH32769.1"/>
    </source>
</evidence>
<sequence length="444" mass="47196">MPGLRQDFARRRCRISRSPGFCQNCRNIAATSKPRAMELLTILLIAAVLCVPLAQRLGLGAIPGYLLAGGVIGPSGLGLVTDVPDIMRVSEWGVVMMLFVIGLELAPKRLWAMRREVFGAGTLQMVVCGALLGAVFGAGLRHLAGMGWQAAILCGLSLALSSTAVALRLLEERGLVRTPLGRSALGVLLLQDMAAIPMLVAAGLLGSDGDSAPSFEAALVAVVVVLACYRLRLLDWAARSQLHELFTAATLLVVLGTAQLFDYAGLSAGLGGFLVGMLLAESRHRNELEHTIEPFKGLLLGLFFLAVGMSVNVEEALDYWPYVLAGVVALLSLKALVLYGIARLMGLPHYHRLLYALVLAQGGEFSFVIFNEAWDNHLMSLEQRDLLAIVVAISMGAVPIVIRLLERLPGRYGGIGDMAVTPVGFAGSPPPQSAADNEERSGPG</sequence>
<dbReference type="PANTHER" id="PTHR46157">
    <property type="entry name" value="K(+) EFFLUX ANTIPORTER 3, CHLOROPLASTIC"/>
    <property type="match status" value="1"/>
</dbReference>
<evidence type="ECO:0000256" key="5">
    <source>
        <dbReference type="SAM" id="Phobius"/>
    </source>
</evidence>
<dbReference type="AlphaFoldDB" id="A0AAI9J5G6"/>
<evidence type="ECO:0000313" key="8">
    <source>
        <dbReference type="Proteomes" id="UP000018679"/>
    </source>
</evidence>
<dbReference type="EMBL" id="AXSB02000005">
    <property type="protein sequence ID" value="ETH32769.1"/>
    <property type="molecule type" value="Genomic_DNA"/>
</dbReference>
<evidence type="ECO:0000256" key="2">
    <source>
        <dbReference type="ARBA" id="ARBA00022692"/>
    </source>
</evidence>
<keyword evidence="4 5" id="KW-0472">Membrane</keyword>
<evidence type="ECO:0000256" key="3">
    <source>
        <dbReference type="ARBA" id="ARBA00022989"/>
    </source>
</evidence>
<feature type="transmembrane region" description="Helical" evidence="5">
    <location>
        <begin position="241"/>
        <end position="258"/>
    </location>
</feature>
<keyword evidence="2 5" id="KW-0812">Transmembrane</keyword>
<evidence type="ECO:0000259" key="6">
    <source>
        <dbReference type="Pfam" id="PF00999"/>
    </source>
</evidence>
<evidence type="ECO:0000256" key="4">
    <source>
        <dbReference type="ARBA" id="ARBA00023136"/>
    </source>
</evidence>
<feature type="transmembrane region" description="Helical" evidence="5">
    <location>
        <begin position="146"/>
        <end position="170"/>
    </location>
</feature>
<comment type="caution">
    <text evidence="7">The sequence shown here is derived from an EMBL/GenBank/DDBJ whole genome shotgun (WGS) entry which is preliminary data.</text>
</comment>
<keyword evidence="3 5" id="KW-1133">Transmembrane helix</keyword>
<accession>A0AAI9J5G6</accession>
<dbReference type="GO" id="GO:1902600">
    <property type="term" value="P:proton transmembrane transport"/>
    <property type="evidence" value="ECO:0007669"/>
    <property type="project" value="InterPro"/>
</dbReference>
<proteinExistence type="predicted"/>
<name>A0AAI9J5G6_BORPT</name>